<feature type="transmembrane region" description="Helical" evidence="6">
    <location>
        <begin position="550"/>
        <end position="569"/>
    </location>
</feature>
<name>A0ABR3IS38_9AGAR</name>
<evidence type="ECO:0000256" key="6">
    <source>
        <dbReference type="SAM" id="Phobius"/>
    </source>
</evidence>
<dbReference type="Proteomes" id="UP001556367">
    <property type="component" value="Unassembled WGS sequence"/>
</dbReference>
<evidence type="ECO:0000313" key="8">
    <source>
        <dbReference type="Proteomes" id="UP001556367"/>
    </source>
</evidence>
<dbReference type="InterPro" id="IPR002523">
    <property type="entry name" value="MgTranspt_CorA/ZnTranspt_ZntB"/>
</dbReference>
<feature type="region of interest" description="Disordered" evidence="5">
    <location>
        <begin position="301"/>
        <end position="333"/>
    </location>
</feature>
<reference evidence="8" key="1">
    <citation type="submission" date="2024-06" db="EMBL/GenBank/DDBJ databases">
        <title>Multi-omics analyses provide insights into the biosynthesis of the anticancer antibiotic pleurotin in Hohenbuehelia grisea.</title>
        <authorList>
            <person name="Weaver J.A."/>
            <person name="Alberti F."/>
        </authorList>
    </citation>
    <scope>NUCLEOTIDE SEQUENCE [LARGE SCALE GENOMIC DNA]</scope>
    <source>
        <strain evidence="8">T-177</strain>
    </source>
</reference>
<feature type="transmembrane region" description="Helical" evidence="6">
    <location>
        <begin position="589"/>
        <end position="610"/>
    </location>
</feature>
<keyword evidence="8" id="KW-1185">Reference proteome</keyword>
<keyword evidence="2 6" id="KW-0812">Transmembrane</keyword>
<dbReference type="PANTHER" id="PTHR46494:SF1">
    <property type="entry name" value="CORA FAMILY METAL ION TRANSPORTER (EUROFUNG)"/>
    <property type="match status" value="1"/>
</dbReference>
<accession>A0ABR3IS38</accession>
<evidence type="ECO:0000256" key="4">
    <source>
        <dbReference type="ARBA" id="ARBA00023136"/>
    </source>
</evidence>
<sequence>MSSFSPTTNFSAGEAVPMISPAFQIDKVPMPSHRHAAPSGPWPWMNLTSEVDSEQLNSEGPPVPPPCDHSECEGKCWKGYPQSRFPNWTPKQVARSKITEAVEKYDRNVESKLYVCDVDTKGLFTTPPSSGLSVTEETKEKFWEDFLRLKRERDDIRVRSLFIENMSGPVLQMLGARYNVEPFFFSSSLNWIPSRYQEDHRPKEGDHITITLTFLTTMPKPNNLTRTGTFDSLYPLQETPRGSTTDVGTISDKDDISEQVIDTQAPLSIASSDKILLLDLLAVHMVRQADSSTIISYHPTRTSAVPASSPTAQPLSSQQPRVSTTHTRGRHTTTIETPPTFVEQMSTLQHLSAGPSRRGSRNTDAGTTAARLHQRVRFAGQSVYWQNIFTKSRDPTFVLLTFLWHALYAWDEALEVLYSHVCYLESRVMVSNDMRLTKELHVIRAHHLHYSALLDDFKKSVEFVRDTANPAMDADDVTEEERERSGDLLKRECGNLLSELERLKKGRKMQDQRLKNVMNLVFSSVNIEDSKRMQRLTEATVRDSAAMKQIAYLTMIFLPASFVAAAFGMNIRELIPDAKDGTHMANGTLAHYVEAAIAFTVLTIWVIVSFQSKYFYDEKEAPPFWKRLAWPYGVAQRFLASARTAQQHAVDALL</sequence>
<keyword evidence="4 6" id="KW-0472">Membrane</keyword>
<evidence type="ECO:0000256" key="1">
    <source>
        <dbReference type="ARBA" id="ARBA00004651"/>
    </source>
</evidence>
<dbReference type="Pfam" id="PF01544">
    <property type="entry name" value="CorA"/>
    <property type="match status" value="1"/>
</dbReference>
<feature type="compositionally biased region" description="Polar residues" evidence="5">
    <location>
        <begin position="301"/>
        <end position="323"/>
    </location>
</feature>
<evidence type="ECO:0000256" key="5">
    <source>
        <dbReference type="SAM" id="MobiDB-lite"/>
    </source>
</evidence>
<dbReference type="EMBL" id="JASNQZ010000015">
    <property type="protein sequence ID" value="KAL0946131.1"/>
    <property type="molecule type" value="Genomic_DNA"/>
</dbReference>
<dbReference type="InterPro" id="IPR045863">
    <property type="entry name" value="CorA_TM1_TM2"/>
</dbReference>
<proteinExistence type="predicted"/>
<organism evidence="7 8">
    <name type="scientific">Hohenbuehelia grisea</name>
    <dbReference type="NCBI Taxonomy" id="104357"/>
    <lineage>
        <taxon>Eukaryota</taxon>
        <taxon>Fungi</taxon>
        <taxon>Dikarya</taxon>
        <taxon>Basidiomycota</taxon>
        <taxon>Agaricomycotina</taxon>
        <taxon>Agaricomycetes</taxon>
        <taxon>Agaricomycetidae</taxon>
        <taxon>Agaricales</taxon>
        <taxon>Pleurotineae</taxon>
        <taxon>Pleurotaceae</taxon>
        <taxon>Hohenbuehelia</taxon>
    </lineage>
</organism>
<evidence type="ECO:0000256" key="2">
    <source>
        <dbReference type="ARBA" id="ARBA00022692"/>
    </source>
</evidence>
<dbReference type="SUPFAM" id="SSF144083">
    <property type="entry name" value="Magnesium transport protein CorA, transmembrane region"/>
    <property type="match status" value="1"/>
</dbReference>
<gene>
    <name evidence="7" type="ORF">HGRIS_012396</name>
</gene>
<protein>
    <submittedName>
        <fullName evidence="7">Uncharacterized protein</fullName>
    </submittedName>
</protein>
<evidence type="ECO:0000256" key="3">
    <source>
        <dbReference type="ARBA" id="ARBA00022989"/>
    </source>
</evidence>
<comment type="subcellular location">
    <subcellularLocation>
        <location evidence="1">Cell membrane</location>
        <topology evidence="1">Multi-pass membrane protein</topology>
    </subcellularLocation>
</comment>
<keyword evidence="3 6" id="KW-1133">Transmembrane helix</keyword>
<dbReference type="PANTHER" id="PTHR46494">
    <property type="entry name" value="CORA FAMILY METAL ION TRANSPORTER (EUROFUNG)"/>
    <property type="match status" value="1"/>
</dbReference>
<comment type="caution">
    <text evidence="7">The sequence shown here is derived from an EMBL/GenBank/DDBJ whole genome shotgun (WGS) entry which is preliminary data.</text>
</comment>
<dbReference type="Gene3D" id="1.20.58.340">
    <property type="entry name" value="Magnesium transport protein CorA, transmembrane region"/>
    <property type="match status" value="1"/>
</dbReference>
<evidence type="ECO:0000313" key="7">
    <source>
        <dbReference type="EMBL" id="KAL0946131.1"/>
    </source>
</evidence>